<dbReference type="SUPFAM" id="SSF100950">
    <property type="entry name" value="NagB/RpiA/CoA transferase-like"/>
    <property type="match status" value="1"/>
</dbReference>
<dbReference type="PANTHER" id="PTHR11934:SF0">
    <property type="entry name" value="RIBOSE-5-PHOSPHATE ISOMERASE"/>
    <property type="match status" value="1"/>
</dbReference>
<dbReference type="Proteomes" id="UP001500523">
    <property type="component" value="Unassembled WGS sequence"/>
</dbReference>
<name>A0ABP7E0V9_9SPHN</name>
<keyword evidence="1 3" id="KW-0413">Isomerase</keyword>
<reference evidence="4" key="1">
    <citation type="journal article" date="2019" name="Int. J. Syst. Evol. Microbiol.">
        <title>The Global Catalogue of Microorganisms (GCM) 10K type strain sequencing project: providing services to taxonomists for standard genome sequencing and annotation.</title>
        <authorList>
            <consortium name="The Broad Institute Genomics Platform"/>
            <consortium name="The Broad Institute Genome Sequencing Center for Infectious Disease"/>
            <person name="Wu L."/>
            <person name="Ma J."/>
        </authorList>
    </citation>
    <scope>NUCLEOTIDE SEQUENCE [LARGE SCALE GENOMIC DNA]</scope>
    <source>
        <strain evidence="4">JCM 17498</strain>
    </source>
</reference>
<dbReference type="NCBIfam" id="NF001924">
    <property type="entry name" value="PRK00702.1"/>
    <property type="match status" value="1"/>
</dbReference>
<proteinExistence type="predicted"/>
<dbReference type="PANTHER" id="PTHR11934">
    <property type="entry name" value="RIBOSE-5-PHOSPHATE ISOMERASE"/>
    <property type="match status" value="1"/>
</dbReference>
<evidence type="ECO:0000256" key="2">
    <source>
        <dbReference type="NCBIfam" id="TIGR00021"/>
    </source>
</evidence>
<evidence type="ECO:0000313" key="4">
    <source>
        <dbReference type="Proteomes" id="UP001500523"/>
    </source>
</evidence>
<comment type="caution">
    <text evidence="3">The sequence shown here is derived from an EMBL/GenBank/DDBJ whole genome shotgun (WGS) entry which is preliminary data.</text>
</comment>
<dbReference type="EC" id="5.3.1.6" evidence="2"/>
<keyword evidence="4" id="KW-1185">Reference proteome</keyword>
<evidence type="ECO:0000313" key="3">
    <source>
        <dbReference type="EMBL" id="GAA3712447.1"/>
    </source>
</evidence>
<dbReference type="CDD" id="cd01398">
    <property type="entry name" value="RPI_A"/>
    <property type="match status" value="1"/>
</dbReference>
<dbReference type="InterPro" id="IPR004788">
    <property type="entry name" value="Ribose5P_isomerase_type_A"/>
</dbReference>
<dbReference type="Pfam" id="PF06026">
    <property type="entry name" value="Rib_5-P_isom_A"/>
    <property type="match status" value="1"/>
</dbReference>
<gene>
    <name evidence="3" type="primary">rpiA</name>
    <name evidence="3" type="ORF">GCM10022268_21630</name>
</gene>
<protein>
    <recommendedName>
        <fullName evidence="2">Ribose 5-phosphate isomerase A</fullName>
        <ecNumber evidence="2">5.3.1.6</ecNumber>
    </recommendedName>
</protein>
<evidence type="ECO:0000256" key="1">
    <source>
        <dbReference type="ARBA" id="ARBA00023235"/>
    </source>
</evidence>
<sequence>MLARIAFWLVPPPMTDPDDDKRMAAGAAVREVRDGMLVGLGTGSTAAHAIHAIAAAGLRIETVATSAASAALARSLGIVVRDFADVVRVDLTIDGADEVDDTCRAIKGAGGAMVREKIVAAASDRMIVIADGSKRVAVIGAAAIPVEVLPFGAAFVSQELTALFASVVPRDGGHYRTDNGGMVFDCRQAVTREWPALAATIASIPGVLGHGLFLTEIDAAYIAAGGTVTRLERRLTKR</sequence>
<dbReference type="InterPro" id="IPR037171">
    <property type="entry name" value="NagB/RpiA_transferase-like"/>
</dbReference>
<dbReference type="EMBL" id="BAABBF010000004">
    <property type="protein sequence ID" value="GAA3712447.1"/>
    <property type="molecule type" value="Genomic_DNA"/>
</dbReference>
<dbReference type="NCBIfam" id="TIGR00021">
    <property type="entry name" value="rpiA"/>
    <property type="match status" value="1"/>
</dbReference>
<dbReference type="Gene3D" id="3.40.50.1360">
    <property type="match status" value="1"/>
</dbReference>
<dbReference type="Gene3D" id="3.30.70.260">
    <property type="match status" value="1"/>
</dbReference>
<organism evidence="3 4">
    <name type="scientific">Sphingomonas cynarae</name>
    <dbReference type="NCBI Taxonomy" id="930197"/>
    <lineage>
        <taxon>Bacteria</taxon>
        <taxon>Pseudomonadati</taxon>
        <taxon>Pseudomonadota</taxon>
        <taxon>Alphaproteobacteria</taxon>
        <taxon>Sphingomonadales</taxon>
        <taxon>Sphingomonadaceae</taxon>
        <taxon>Sphingomonas</taxon>
    </lineage>
</organism>
<dbReference type="SUPFAM" id="SSF75445">
    <property type="entry name" value="D-ribose-5-phosphate isomerase (RpiA), lid domain"/>
    <property type="match status" value="1"/>
</dbReference>
<dbReference type="GO" id="GO:0016853">
    <property type="term" value="F:isomerase activity"/>
    <property type="evidence" value="ECO:0007669"/>
    <property type="project" value="UniProtKB-KW"/>
</dbReference>
<accession>A0ABP7E0V9</accession>